<name>A0A833ZJI0_9CHIR</name>
<keyword evidence="1" id="KW-0472">Membrane</keyword>
<dbReference type="AlphaFoldDB" id="A0A833ZJI0"/>
<comment type="caution">
    <text evidence="2">The sequence shown here is derived from an EMBL/GenBank/DDBJ whole genome shotgun (WGS) entry which is preliminary data.</text>
</comment>
<dbReference type="Proteomes" id="UP000664940">
    <property type="component" value="Unassembled WGS sequence"/>
</dbReference>
<reference evidence="2 3" key="1">
    <citation type="journal article" date="2020" name="Nature">
        <title>Six reference-quality genomes reveal evolution of bat adaptations.</title>
        <authorList>
            <person name="Jebb D."/>
            <person name="Huang Z."/>
            <person name="Pippel M."/>
            <person name="Hughes G.M."/>
            <person name="Lavrichenko K."/>
            <person name="Devanna P."/>
            <person name="Winkler S."/>
            <person name="Jermiin L.S."/>
            <person name="Skirmuntt E.C."/>
            <person name="Katzourakis A."/>
            <person name="Burkitt-Gray L."/>
            <person name="Ray D.A."/>
            <person name="Sullivan K.A.M."/>
            <person name="Roscito J.G."/>
            <person name="Kirilenko B.M."/>
            <person name="Davalos L.M."/>
            <person name="Corthals A.P."/>
            <person name="Power M.L."/>
            <person name="Jones G."/>
            <person name="Ransome R.D."/>
            <person name="Dechmann D.K.N."/>
            <person name="Locatelli A.G."/>
            <person name="Puechmaille S.J."/>
            <person name="Fedrigo O."/>
            <person name="Jarvis E.D."/>
            <person name="Hiller M."/>
            <person name="Vernes S.C."/>
            <person name="Myers E.W."/>
            <person name="Teeling E.C."/>
        </authorList>
    </citation>
    <scope>NUCLEOTIDE SEQUENCE [LARGE SCALE GENOMIC DNA]</scope>
    <source>
        <strain evidence="2">Bat1K_MPI-CBG_1</strain>
    </source>
</reference>
<dbReference type="EMBL" id="JABVXQ010000008">
    <property type="protein sequence ID" value="KAF6095160.1"/>
    <property type="molecule type" value="Genomic_DNA"/>
</dbReference>
<proteinExistence type="predicted"/>
<protein>
    <submittedName>
        <fullName evidence="2">Uncharacterized protein</fullName>
    </submittedName>
</protein>
<gene>
    <name evidence="2" type="ORF">HJG60_012127</name>
</gene>
<evidence type="ECO:0000256" key="1">
    <source>
        <dbReference type="SAM" id="Phobius"/>
    </source>
</evidence>
<organism evidence="2 3">
    <name type="scientific">Phyllostomus discolor</name>
    <name type="common">pale spear-nosed bat</name>
    <dbReference type="NCBI Taxonomy" id="89673"/>
    <lineage>
        <taxon>Eukaryota</taxon>
        <taxon>Metazoa</taxon>
        <taxon>Chordata</taxon>
        <taxon>Craniata</taxon>
        <taxon>Vertebrata</taxon>
        <taxon>Euteleostomi</taxon>
        <taxon>Mammalia</taxon>
        <taxon>Eutheria</taxon>
        <taxon>Laurasiatheria</taxon>
        <taxon>Chiroptera</taxon>
        <taxon>Yangochiroptera</taxon>
        <taxon>Phyllostomidae</taxon>
        <taxon>Phyllostominae</taxon>
        <taxon>Phyllostomus</taxon>
    </lineage>
</organism>
<keyword evidence="1" id="KW-1133">Transmembrane helix</keyword>
<evidence type="ECO:0000313" key="2">
    <source>
        <dbReference type="EMBL" id="KAF6095160.1"/>
    </source>
</evidence>
<evidence type="ECO:0000313" key="3">
    <source>
        <dbReference type="Proteomes" id="UP000664940"/>
    </source>
</evidence>
<sequence>MPLMCSSRPAFVHFEKRGSVCRWVVWATTLTVLKDQICCDFGLKKKKTKLKLLLLKDHLLILNIYNSWVKIFITLLPIGYFWVFCFEGAVPSFFPNEKISGYLFTLFLDALNTFPGYLRKCQ</sequence>
<feature type="transmembrane region" description="Helical" evidence="1">
    <location>
        <begin position="59"/>
        <end position="83"/>
    </location>
</feature>
<feature type="transmembrane region" description="Helical" evidence="1">
    <location>
        <begin position="99"/>
        <end position="118"/>
    </location>
</feature>
<keyword evidence="1" id="KW-0812">Transmembrane</keyword>
<accession>A0A833ZJI0</accession>